<dbReference type="RefSeq" id="WP_282199782.1">
    <property type="nucleotide sequence ID" value="NZ_BOQE01000001.1"/>
</dbReference>
<sequence length="167" mass="19448">MKLIRQRQAAPILIVGVIFLVVALFFSVQVFRALLPFYTWNPFVNMITIGQDVIGKWQYGGVDDQGRMQFYNGFQTVKIPGTSPTFDAEGSYVVIKDHTPNTLTIQYPRAVILQWVIIFIAITVFLLGTIKLIVLAKWPSGKTGISRRRWKKRMRIPMRVRRMFWRR</sequence>
<keyword evidence="1" id="KW-1133">Transmembrane helix</keyword>
<evidence type="ECO:0000313" key="2">
    <source>
        <dbReference type="EMBL" id="GIM46719.1"/>
    </source>
</evidence>
<dbReference type="Proteomes" id="UP001057291">
    <property type="component" value="Unassembled WGS sequence"/>
</dbReference>
<feature type="transmembrane region" description="Helical" evidence="1">
    <location>
        <begin position="112"/>
        <end position="138"/>
    </location>
</feature>
<proteinExistence type="predicted"/>
<keyword evidence="3" id="KW-1185">Reference proteome</keyword>
<evidence type="ECO:0000256" key="1">
    <source>
        <dbReference type="SAM" id="Phobius"/>
    </source>
</evidence>
<protein>
    <recommendedName>
        <fullName evidence="4">DUF3592 domain-containing protein</fullName>
    </recommendedName>
</protein>
<feature type="transmembrane region" description="Helical" evidence="1">
    <location>
        <begin position="12"/>
        <end position="35"/>
    </location>
</feature>
<comment type="caution">
    <text evidence="2">The sequence shown here is derived from an EMBL/GenBank/DDBJ whole genome shotgun (WGS) entry which is preliminary data.</text>
</comment>
<gene>
    <name evidence="2" type="ORF">DNHGIG_22680</name>
</gene>
<keyword evidence="1" id="KW-0472">Membrane</keyword>
<keyword evidence="1" id="KW-0812">Transmembrane</keyword>
<name>A0AAV4LGR3_9BACL</name>
<accession>A0AAV4LGR3</accession>
<evidence type="ECO:0000313" key="3">
    <source>
        <dbReference type="Proteomes" id="UP001057291"/>
    </source>
</evidence>
<dbReference type="EMBL" id="BOQE01000001">
    <property type="protein sequence ID" value="GIM46719.1"/>
    <property type="molecule type" value="Genomic_DNA"/>
</dbReference>
<reference evidence="2" key="1">
    <citation type="journal article" date="2023" name="Int. J. Syst. Evol. Microbiol.">
        <title>Collibacillus ludicampi gen. nov., sp. nov., a new soil bacterium of the family Alicyclobacillaceae.</title>
        <authorList>
            <person name="Jojima T."/>
            <person name="Ioku Y."/>
            <person name="Fukuta Y."/>
            <person name="Shirasaka N."/>
            <person name="Matsumura Y."/>
            <person name="Mori M."/>
        </authorList>
    </citation>
    <scope>NUCLEOTIDE SEQUENCE</scope>
    <source>
        <strain evidence="2">TP075</strain>
    </source>
</reference>
<dbReference type="AlphaFoldDB" id="A0AAV4LGR3"/>
<organism evidence="2 3">
    <name type="scientific">Collibacillus ludicampi</name>
    <dbReference type="NCBI Taxonomy" id="2771369"/>
    <lineage>
        <taxon>Bacteria</taxon>
        <taxon>Bacillati</taxon>
        <taxon>Bacillota</taxon>
        <taxon>Bacilli</taxon>
        <taxon>Bacillales</taxon>
        <taxon>Alicyclobacillaceae</taxon>
        <taxon>Collibacillus</taxon>
    </lineage>
</organism>
<evidence type="ECO:0008006" key="4">
    <source>
        <dbReference type="Google" id="ProtNLM"/>
    </source>
</evidence>